<keyword evidence="3 5" id="KW-1133">Transmembrane helix</keyword>
<sequence length="284" mass="30757">MQADVINQIVLPLGLFLIMFSLGTTLTAGQFIRVLTEPRAIFIGLFCQLLMLPAITLLLLKLFPLESQLALGFIILSLCPGGSTSNIFTFLARGDTALSVSLTAINSLVIPITLPSMFAIISAYQFDSEILITLPAFKLVVSLILLSGIPIVLGMGLRIYKPLIAAKIERPSSVASIVFLFMIITLIVVQNQQMVVDNFSGIIGFTLIFNLLSIAFGFAVARAVRLEISRCKSIAIETGFQNGTLAILISVTLLEAPRLAIAATFYSLVMFVTGAAFSWLVRKH</sequence>
<dbReference type="Pfam" id="PF01758">
    <property type="entry name" value="SBF"/>
    <property type="match status" value="1"/>
</dbReference>
<reference evidence="6 7" key="1">
    <citation type="submission" date="2023-01" db="EMBL/GenBank/DDBJ databases">
        <title>Trichodesmium-associated heterotrophic epibiont bacteria.</title>
        <authorList>
            <person name="Cleveland C.S."/>
            <person name="Webb E.A."/>
        </authorList>
    </citation>
    <scope>NUCLEOTIDE SEQUENCE [LARGE SCALE GENOMIC DNA]</scope>
    <source>
        <strain evidence="6 7">USCH2</strain>
    </source>
</reference>
<comment type="subcellular location">
    <subcellularLocation>
        <location evidence="1">Membrane</location>
        <topology evidence="1">Multi-pass membrane protein</topology>
    </subcellularLocation>
</comment>
<keyword evidence="4 5" id="KW-0472">Membrane</keyword>
<evidence type="ECO:0000256" key="5">
    <source>
        <dbReference type="SAM" id="Phobius"/>
    </source>
</evidence>
<organism evidence="6 7">
    <name type="scientific">Pseudoalteromonas lipolytica</name>
    <dbReference type="NCBI Taxonomy" id="570156"/>
    <lineage>
        <taxon>Bacteria</taxon>
        <taxon>Pseudomonadati</taxon>
        <taxon>Pseudomonadota</taxon>
        <taxon>Gammaproteobacteria</taxon>
        <taxon>Alteromonadales</taxon>
        <taxon>Pseudoalteromonadaceae</taxon>
        <taxon>Pseudoalteromonas</taxon>
    </lineage>
</organism>
<accession>A0ABU8SZ09</accession>
<feature type="transmembrane region" description="Helical" evidence="5">
    <location>
        <begin position="259"/>
        <end position="281"/>
    </location>
</feature>
<feature type="transmembrane region" description="Helical" evidence="5">
    <location>
        <begin position="6"/>
        <end position="28"/>
    </location>
</feature>
<comment type="caution">
    <text evidence="6">The sequence shown here is derived from an EMBL/GenBank/DDBJ whole genome shotgun (WGS) entry which is preliminary data.</text>
</comment>
<evidence type="ECO:0000313" key="6">
    <source>
        <dbReference type="EMBL" id="MEJ6498290.1"/>
    </source>
</evidence>
<feature type="transmembrane region" description="Helical" evidence="5">
    <location>
        <begin position="69"/>
        <end position="92"/>
    </location>
</feature>
<dbReference type="InterPro" id="IPR002657">
    <property type="entry name" value="BilAc:Na_symport/Acr3"/>
</dbReference>
<feature type="transmembrane region" description="Helical" evidence="5">
    <location>
        <begin position="104"/>
        <end position="124"/>
    </location>
</feature>
<keyword evidence="2 5" id="KW-0812">Transmembrane</keyword>
<gene>
    <name evidence="6" type="ORF">PQI24_19830</name>
</gene>
<dbReference type="PANTHER" id="PTHR10361">
    <property type="entry name" value="SODIUM-BILE ACID COTRANSPORTER"/>
    <property type="match status" value="1"/>
</dbReference>
<dbReference type="RefSeq" id="WP_339982535.1">
    <property type="nucleotide sequence ID" value="NZ_JAQPZS010000027.1"/>
</dbReference>
<feature type="transmembrane region" description="Helical" evidence="5">
    <location>
        <begin position="172"/>
        <end position="189"/>
    </location>
</feature>
<keyword evidence="7" id="KW-1185">Reference proteome</keyword>
<evidence type="ECO:0000256" key="4">
    <source>
        <dbReference type="ARBA" id="ARBA00023136"/>
    </source>
</evidence>
<name>A0ABU8SZ09_9GAMM</name>
<feature type="transmembrane region" description="Helical" evidence="5">
    <location>
        <begin position="201"/>
        <end position="221"/>
    </location>
</feature>
<feature type="transmembrane region" description="Helical" evidence="5">
    <location>
        <begin position="136"/>
        <end position="160"/>
    </location>
</feature>
<evidence type="ECO:0000256" key="1">
    <source>
        <dbReference type="ARBA" id="ARBA00004141"/>
    </source>
</evidence>
<dbReference type="InterPro" id="IPR038770">
    <property type="entry name" value="Na+/solute_symporter_sf"/>
</dbReference>
<feature type="transmembrane region" description="Helical" evidence="5">
    <location>
        <begin position="233"/>
        <end position="253"/>
    </location>
</feature>
<evidence type="ECO:0000313" key="7">
    <source>
        <dbReference type="Proteomes" id="UP001377972"/>
    </source>
</evidence>
<protein>
    <submittedName>
        <fullName evidence="6">Bile acid:sodium symporter family protein</fullName>
    </submittedName>
</protein>
<dbReference type="Proteomes" id="UP001377972">
    <property type="component" value="Unassembled WGS sequence"/>
</dbReference>
<dbReference type="Gene3D" id="1.20.1530.20">
    <property type="match status" value="1"/>
</dbReference>
<evidence type="ECO:0000256" key="2">
    <source>
        <dbReference type="ARBA" id="ARBA00022692"/>
    </source>
</evidence>
<dbReference type="InterPro" id="IPR004710">
    <property type="entry name" value="Bilac:Na_transpt"/>
</dbReference>
<proteinExistence type="predicted"/>
<dbReference type="EMBL" id="JAQPZS010000027">
    <property type="protein sequence ID" value="MEJ6498290.1"/>
    <property type="molecule type" value="Genomic_DNA"/>
</dbReference>
<dbReference type="PANTHER" id="PTHR10361:SF24">
    <property type="entry name" value="P3 PROTEIN"/>
    <property type="match status" value="1"/>
</dbReference>
<evidence type="ECO:0000256" key="3">
    <source>
        <dbReference type="ARBA" id="ARBA00022989"/>
    </source>
</evidence>
<feature type="transmembrane region" description="Helical" evidence="5">
    <location>
        <begin position="40"/>
        <end position="63"/>
    </location>
</feature>